<evidence type="ECO:0000256" key="2">
    <source>
        <dbReference type="ARBA" id="ARBA00022603"/>
    </source>
</evidence>
<gene>
    <name evidence="10" type="ORF">BEH_07720</name>
</gene>
<keyword evidence="10" id="KW-0378">Hydrolase</keyword>
<dbReference type="InterPro" id="IPR029063">
    <property type="entry name" value="SAM-dependent_MTases_sf"/>
</dbReference>
<dbReference type="SUPFAM" id="SSF53335">
    <property type="entry name" value="S-adenosyl-L-methionine-dependent methyltransferases"/>
    <property type="match status" value="1"/>
</dbReference>
<evidence type="ECO:0000256" key="7">
    <source>
        <dbReference type="ARBA" id="ARBA00049120"/>
    </source>
</evidence>
<proteinExistence type="inferred from homology"/>
<dbReference type="AlphaFoldDB" id="A0A0H4KD02"/>
<evidence type="ECO:0000313" key="11">
    <source>
        <dbReference type="Proteomes" id="UP000036202"/>
    </source>
</evidence>
<dbReference type="GO" id="GO:0009307">
    <property type="term" value="P:DNA restriction-modification system"/>
    <property type="evidence" value="ECO:0007669"/>
    <property type="project" value="UniProtKB-KW"/>
</dbReference>
<evidence type="ECO:0000256" key="1">
    <source>
        <dbReference type="ARBA" id="ARBA00010203"/>
    </source>
</evidence>
<dbReference type="Proteomes" id="UP000036202">
    <property type="component" value="Chromosome"/>
</dbReference>
<keyword evidence="6" id="KW-0238">DNA-binding</keyword>
<evidence type="ECO:0000256" key="8">
    <source>
        <dbReference type="RuleBase" id="RU362026"/>
    </source>
</evidence>
<dbReference type="PRINTS" id="PR00508">
    <property type="entry name" value="S21N4MTFRASE"/>
</dbReference>
<protein>
    <recommendedName>
        <fullName evidence="8">Methyltransferase</fullName>
        <ecNumber evidence="8">2.1.1.-</ecNumber>
    </recommendedName>
</protein>
<evidence type="ECO:0000256" key="6">
    <source>
        <dbReference type="ARBA" id="ARBA00023125"/>
    </source>
</evidence>
<dbReference type="REBASE" id="116233">
    <property type="entry name" value="M.Ben603ORF7720P"/>
</dbReference>
<dbReference type="Pfam" id="PF01555">
    <property type="entry name" value="N6_N4_Mtase"/>
    <property type="match status" value="1"/>
</dbReference>
<dbReference type="GO" id="GO:0008170">
    <property type="term" value="F:N-methyltransferase activity"/>
    <property type="evidence" value="ECO:0007669"/>
    <property type="project" value="InterPro"/>
</dbReference>
<dbReference type="GO" id="GO:0032259">
    <property type="term" value="P:methylation"/>
    <property type="evidence" value="ECO:0007669"/>
    <property type="project" value="UniProtKB-KW"/>
</dbReference>
<accession>A0A0H4KD02</accession>
<keyword evidence="10" id="KW-0255">Endonuclease</keyword>
<evidence type="ECO:0000256" key="3">
    <source>
        <dbReference type="ARBA" id="ARBA00022679"/>
    </source>
</evidence>
<dbReference type="InterPro" id="IPR002941">
    <property type="entry name" value="DNA_methylase_N4/N6"/>
</dbReference>
<keyword evidence="5" id="KW-0680">Restriction system</keyword>
<evidence type="ECO:0000256" key="5">
    <source>
        <dbReference type="ARBA" id="ARBA00022747"/>
    </source>
</evidence>
<comment type="catalytic activity">
    <reaction evidence="7">
        <text>a 2'-deoxycytidine in DNA + S-adenosyl-L-methionine = an N(4)-methyl-2'-deoxycytidine in DNA + S-adenosyl-L-homocysteine + H(+)</text>
        <dbReference type="Rhea" id="RHEA:16857"/>
        <dbReference type="Rhea" id="RHEA-COMP:11369"/>
        <dbReference type="Rhea" id="RHEA-COMP:13674"/>
        <dbReference type="ChEBI" id="CHEBI:15378"/>
        <dbReference type="ChEBI" id="CHEBI:57856"/>
        <dbReference type="ChEBI" id="CHEBI:59789"/>
        <dbReference type="ChEBI" id="CHEBI:85452"/>
        <dbReference type="ChEBI" id="CHEBI:137933"/>
        <dbReference type="EC" id="2.1.1.113"/>
    </reaction>
</comment>
<dbReference type="GO" id="GO:0004519">
    <property type="term" value="F:endonuclease activity"/>
    <property type="evidence" value="ECO:0007669"/>
    <property type="project" value="UniProtKB-KW"/>
</dbReference>
<sequence>MTKQLLGTLELDRVYQMNCLNGMKLISDNSVDLTVTSPPYDNLRKYNGYSFDFESVANELYRITRNGGIVVWVVNDSTVKGSESGTSFKQALFFKEVGFNLHDTMIYAKTNPMPLTHSRYEQQFEYMFVLAKGKPNTFNPLLKENKDFGKIKGGTFRHTGEETQAKHKKKETKKEGYRNNIWFYSVGRGGTTNDKFAFKHPAMFPERLAEDHILSWSNEEDVVFDPFMGSGTTAKMALLNNRRYIGFEISEEYIEIANKRLDNIELQIT</sequence>
<evidence type="ECO:0000313" key="10">
    <source>
        <dbReference type="EMBL" id="AKO91997.1"/>
    </source>
</evidence>
<dbReference type="PATRIC" id="fig|135735.6.peg.1578"/>
<dbReference type="GO" id="GO:0003677">
    <property type="term" value="F:DNA binding"/>
    <property type="evidence" value="ECO:0007669"/>
    <property type="project" value="UniProtKB-KW"/>
</dbReference>
<evidence type="ECO:0000256" key="4">
    <source>
        <dbReference type="ARBA" id="ARBA00022691"/>
    </source>
</evidence>
<keyword evidence="3" id="KW-0808">Transferase</keyword>
<comment type="similarity">
    <text evidence="1">Belongs to the N(4)/N(6)-methyltransferase family. N(4) subfamily.</text>
</comment>
<dbReference type="GO" id="GO:0015667">
    <property type="term" value="F:site-specific DNA-methyltransferase (cytosine-N4-specific) activity"/>
    <property type="evidence" value="ECO:0007669"/>
    <property type="project" value="UniProtKB-EC"/>
</dbReference>
<keyword evidence="4" id="KW-0949">S-adenosyl-L-methionine</keyword>
<dbReference type="EC" id="2.1.1.-" evidence="8"/>
<keyword evidence="2" id="KW-0489">Methyltransferase</keyword>
<keyword evidence="10" id="KW-0540">Nuclease</keyword>
<reference evidence="10 11" key="1">
    <citation type="journal article" date="2015" name="PLoS ONE">
        <title>Genome Sequence of Bacillus endophyticus and Analysis of Its Companion Mechanism in the Ketogulonigenium vulgare-Bacillus Strain Consortium.</title>
        <authorList>
            <person name="Jia N."/>
            <person name="Du J."/>
            <person name="Ding M.Z."/>
            <person name="Gao F."/>
            <person name="Yuan Y.J."/>
        </authorList>
    </citation>
    <scope>NUCLEOTIDE SEQUENCE [LARGE SCALE GENOMIC DNA]</scope>
    <source>
        <strain evidence="10 11">Hbe603</strain>
    </source>
</reference>
<dbReference type="KEGG" id="beo:BEH_07720"/>
<dbReference type="Gene3D" id="3.40.50.150">
    <property type="entry name" value="Vaccinia Virus protein VP39"/>
    <property type="match status" value="1"/>
</dbReference>
<dbReference type="InterPro" id="IPR001091">
    <property type="entry name" value="RM_Methyltransferase"/>
</dbReference>
<feature type="domain" description="DNA methylase N-4/N-6" evidence="9">
    <location>
        <begin position="31"/>
        <end position="259"/>
    </location>
</feature>
<name>A0A0H4KD02_9BACI</name>
<keyword evidence="11" id="KW-1185">Reference proteome</keyword>
<dbReference type="PROSITE" id="PS00093">
    <property type="entry name" value="N4_MTASE"/>
    <property type="match status" value="1"/>
</dbReference>
<dbReference type="InterPro" id="IPR017985">
    <property type="entry name" value="MeTrfase_CN4_CS"/>
</dbReference>
<dbReference type="EMBL" id="CP011974">
    <property type="protein sequence ID" value="AKO91997.1"/>
    <property type="molecule type" value="Genomic_DNA"/>
</dbReference>
<evidence type="ECO:0000259" key="9">
    <source>
        <dbReference type="Pfam" id="PF01555"/>
    </source>
</evidence>
<dbReference type="RefSeq" id="WP_046216958.1">
    <property type="nucleotide sequence ID" value="NZ_CP011974.1"/>
</dbReference>
<organism evidence="10 11">
    <name type="scientific">Priestia filamentosa</name>
    <dbReference type="NCBI Taxonomy" id="1402861"/>
    <lineage>
        <taxon>Bacteria</taxon>
        <taxon>Bacillati</taxon>
        <taxon>Bacillota</taxon>
        <taxon>Bacilli</taxon>
        <taxon>Bacillales</taxon>
        <taxon>Bacillaceae</taxon>
        <taxon>Priestia</taxon>
    </lineage>
</organism>
<reference evidence="11" key="2">
    <citation type="submission" date="2015-06" db="EMBL/GenBank/DDBJ databases">
        <title>Genome Sequence of Bacillus endophyticus and Analysis of its Companion Mechanism in the Ketogulonigenium vulgare-Bacillus strain Consortium.</title>
        <authorList>
            <person name="Jia N."/>
            <person name="Du J."/>
            <person name="Ding M.-Z."/>
            <person name="Gao F."/>
            <person name="Yuan Y.-J."/>
        </authorList>
    </citation>
    <scope>NUCLEOTIDE SEQUENCE [LARGE SCALE GENOMIC DNA]</scope>
    <source>
        <strain evidence="11">Hbe603</strain>
    </source>
</reference>